<dbReference type="InterPro" id="IPR002559">
    <property type="entry name" value="Transposase_11"/>
</dbReference>
<dbReference type="PANTHER" id="PTHR34614">
    <property type="match status" value="1"/>
</dbReference>
<dbReference type="EMBL" id="DTGG01000128">
    <property type="protein sequence ID" value="HFZ09332.1"/>
    <property type="molecule type" value="Genomic_DNA"/>
</dbReference>
<dbReference type="GO" id="GO:0004803">
    <property type="term" value="F:transposase activity"/>
    <property type="evidence" value="ECO:0007669"/>
    <property type="project" value="InterPro"/>
</dbReference>
<dbReference type="GO" id="GO:0006313">
    <property type="term" value="P:DNA transposition"/>
    <property type="evidence" value="ECO:0007669"/>
    <property type="project" value="InterPro"/>
</dbReference>
<proteinExistence type="predicted"/>
<dbReference type="PANTHER" id="PTHR34614:SF2">
    <property type="entry name" value="TRANSPOSASE IS4-LIKE DOMAIN-CONTAINING PROTEIN"/>
    <property type="match status" value="1"/>
</dbReference>
<dbReference type="InterPro" id="IPR012337">
    <property type="entry name" value="RNaseH-like_sf"/>
</dbReference>
<organism evidence="2">
    <name type="scientific">candidate division CPR3 bacterium</name>
    <dbReference type="NCBI Taxonomy" id="2268181"/>
    <lineage>
        <taxon>Bacteria</taxon>
        <taxon>Bacteria division CPR3</taxon>
    </lineage>
</organism>
<evidence type="ECO:0000313" key="2">
    <source>
        <dbReference type="EMBL" id="HFZ09332.1"/>
    </source>
</evidence>
<name>A0A7V3JAF4_UNCC3</name>
<dbReference type="GO" id="GO:0003677">
    <property type="term" value="F:DNA binding"/>
    <property type="evidence" value="ECO:0007669"/>
    <property type="project" value="InterPro"/>
</dbReference>
<evidence type="ECO:0000259" key="1">
    <source>
        <dbReference type="Pfam" id="PF01609"/>
    </source>
</evidence>
<sequence length="173" mass="20286">MPKPSLLGFLRYLLEVFFSHRTLGRYIKQTSRGSLRIDWAKLRAEEKLDGKYLLSTSDDTLSPKEVALGYKQLMEVERAFRTLKTTLELRSLYHHKDERIRAHVLLCFFALVLVRILERQTGPSWDHLRSVLERIHLGEFESREGRILQRTELTQEQAILLKTLNISSPPKIQ</sequence>
<dbReference type="AlphaFoldDB" id="A0A7V3JAF4"/>
<comment type="caution">
    <text evidence="2">The sequence shown here is derived from an EMBL/GenBank/DDBJ whole genome shotgun (WGS) entry which is preliminary data.</text>
</comment>
<accession>A0A7V3JAF4</accession>
<dbReference type="Pfam" id="PF01609">
    <property type="entry name" value="DDE_Tnp_1"/>
    <property type="match status" value="1"/>
</dbReference>
<reference evidence="2" key="1">
    <citation type="journal article" date="2020" name="mSystems">
        <title>Genome- and Community-Level Interaction Insights into Carbon Utilization and Element Cycling Functions of Hydrothermarchaeota in Hydrothermal Sediment.</title>
        <authorList>
            <person name="Zhou Z."/>
            <person name="Liu Y."/>
            <person name="Xu W."/>
            <person name="Pan J."/>
            <person name="Luo Z.H."/>
            <person name="Li M."/>
        </authorList>
    </citation>
    <scope>NUCLEOTIDE SEQUENCE [LARGE SCALE GENOMIC DNA]</scope>
    <source>
        <strain evidence="2">SpSt-757</strain>
    </source>
</reference>
<gene>
    <name evidence="2" type="ORF">ENV41_04285</name>
</gene>
<feature type="domain" description="Transposase IS4-like" evidence="1">
    <location>
        <begin position="40"/>
        <end position="113"/>
    </location>
</feature>
<protein>
    <recommendedName>
        <fullName evidence="1">Transposase IS4-like domain-containing protein</fullName>
    </recommendedName>
</protein>
<dbReference type="SUPFAM" id="SSF53098">
    <property type="entry name" value="Ribonuclease H-like"/>
    <property type="match status" value="1"/>
</dbReference>